<dbReference type="InterPro" id="IPR012676">
    <property type="entry name" value="TGS-like"/>
</dbReference>
<dbReference type="STRING" id="1069081.SAMN05660197_1351"/>
<dbReference type="PROSITE" id="PS51671">
    <property type="entry name" value="ACT"/>
    <property type="match status" value="1"/>
</dbReference>
<dbReference type="RefSeq" id="WP_084275757.1">
    <property type="nucleotide sequence ID" value="NZ_AP026671.1"/>
</dbReference>
<dbReference type="Gene3D" id="3.10.20.30">
    <property type="match status" value="1"/>
</dbReference>
<dbReference type="InterPro" id="IPR002912">
    <property type="entry name" value="ACT_dom"/>
</dbReference>
<dbReference type="Pfam" id="PF13328">
    <property type="entry name" value="HD_4"/>
    <property type="match status" value="1"/>
</dbReference>
<comment type="similarity">
    <text evidence="1">Belongs to the relA/spoT family.</text>
</comment>
<dbReference type="GO" id="GO:0042594">
    <property type="term" value="P:response to starvation"/>
    <property type="evidence" value="ECO:0007669"/>
    <property type="project" value="TreeGrafter"/>
</dbReference>
<dbReference type="InterPro" id="IPR007685">
    <property type="entry name" value="RelA_SpoT"/>
</dbReference>
<dbReference type="CDD" id="cd01668">
    <property type="entry name" value="TGS_RSH"/>
    <property type="match status" value="1"/>
</dbReference>
<dbReference type="InterPro" id="IPR004811">
    <property type="entry name" value="RelA/Spo_fam"/>
</dbReference>
<dbReference type="PROSITE" id="PS51831">
    <property type="entry name" value="HD"/>
    <property type="match status" value="1"/>
</dbReference>
<dbReference type="NCBIfam" id="TIGR00691">
    <property type="entry name" value="spoT_relA"/>
    <property type="match status" value="1"/>
</dbReference>
<evidence type="ECO:0000313" key="6">
    <source>
        <dbReference type="Proteomes" id="UP000192602"/>
    </source>
</evidence>
<dbReference type="FunFam" id="3.10.20.30:FF:000002">
    <property type="entry name" value="GTP pyrophosphokinase (RelA/SpoT)"/>
    <property type="match status" value="1"/>
</dbReference>
<dbReference type="SUPFAM" id="SSF81301">
    <property type="entry name" value="Nucleotidyltransferase"/>
    <property type="match status" value="1"/>
</dbReference>
<dbReference type="PANTHER" id="PTHR21262">
    <property type="entry name" value="GUANOSINE-3',5'-BIS DIPHOSPHATE 3'-PYROPHOSPHOHYDROLASE"/>
    <property type="match status" value="1"/>
</dbReference>
<dbReference type="FunFam" id="1.10.3210.10:FF:000001">
    <property type="entry name" value="GTP pyrophosphokinase RelA"/>
    <property type="match status" value="1"/>
</dbReference>
<sequence length="714" mass="82589">MKELIDKIKNIKSVEEAQKLLFTLYPPTKKIQKALQFAKDAHEGQYRKSGEPYIIHPILVAAITAFVTNDETMIISALLHDVVEDTSHCIEEIEELFGKDVASLVEGLTKIVAIRSEELIPSSSKEKLITSALSFRKMLIASIEDVRVLIVKLCDRLHNMLTLDALPAAKQKRIAEETLVVYAPIAHRLGIASIKNYLEDLSFYYLFPQEYQRIDEFIRSHKLELQMKLNEFIDVVKKKMVQNGFRIDDFEILSRIKHYYSIYLKMQRKGISIEEVLDLLAIRILVKEKLACYKVLGIIHTNFKPLVMRFKDYIAVPKENGYQTIHTTVFDNSSIFEVQIRTFKMHHTAEFGVAAHWKYKIGDVGVNLAWLENLQYQNENIEEFYELVKNDLFSEDISVFSPKGDVFTLPRGAVALDFAYAVHTDIGNRAKAAYINKQRSTLLSELKNGDIVRIETAKEPILRCSWIDAVKTSKAKEQMRILCRQKFKEINAKAAINILASELRTDPKQIKEWIEEHDLTPQLHRIATEINYLKEIKNRYLSEYRKKKGMLYLLAPKHVKLEPKELENFVIYTSYSINSVEFDYCCHPKRGDEIVAFKEGNKAIVHHKMCHKAQKLIDEGVPMLYIEWKEDSLPHYKLIALLPDRKGALAQFLQYLSKIDINIISIELGKNVEQTNMCEMEFESNISDSEVLRKKIASKVKILEFIKSSDAYNR</sequence>
<dbReference type="Gene3D" id="1.10.3210.10">
    <property type="entry name" value="Hypothetical protein af1432"/>
    <property type="match status" value="1"/>
</dbReference>
<keyword evidence="5" id="KW-0418">Kinase</keyword>
<evidence type="ECO:0000259" key="3">
    <source>
        <dbReference type="PROSITE" id="PS51831"/>
    </source>
</evidence>
<reference evidence="6" key="1">
    <citation type="submission" date="2017-04" db="EMBL/GenBank/DDBJ databases">
        <authorList>
            <person name="Varghese N."/>
            <person name="Submissions S."/>
        </authorList>
    </citation>
    <scope>NUCLEOTIDE SEQUENCE [LARGE SCALE GENOMIC DNA]</scope>
    <source>
        <strain evidence="6">DSM 16512</strain>
    </source>
</reference>
<comment type="function">
    <text evidence="1">In eubacteria ppGpp (guanosine 3'-diphosphate 5'-diphosphate) is a mediator of the stringent response that coordinates a variety of cellular activities in response to changes in nutritional abundance.</text>
</comment>
<name>A0A1W1WTB1_9BACT</name>
<dbReference type="Proteomes" id="UP000192602">
    <property type="component" value="Unassembled WGS sequence"/>
</dbReference>
<gene>
    <name evidence="5" type="ORF">SAMN05660197_1351</name>
</gene>
<dbReference type="InterPro" id="IPR006674">
    <property type="entry name" value="HD_domain"/>
</dbReference>
<evidence type="ECO:0000313" key="5">
    <source>
        <dbReference type="EMBL" id="SMC09534.1"/>
    </source>
</evidence>
<dbReference type="PROSITE" id="PS51880">
    <property type="entry name" value="TGS"/>
    <property type="match status" value="1"/>
</dbReference>
<dbReference type="GO" id="GO:0008893">
    <property type="term" value="F:guanosine-3',5'-bis(diphosphate) 3'-diphosphatase activity"/>
    <property type="evidence" value="ECO:0007669"/>
    <property type="project" value="TreeGrafter"/>
</dbReference>
<evidence type="ECO:0000256" key="1">
    <source>
        <dbReference type="RuleBase" id="RU003847"/>
    </source>
</evidence>
<dbReference type="Gene3D" id="3.30.460.10">
    <property type="entry name" value="Beta Polymerase, domain 2"/>
    <property type="match status" value="1"/>
</dbReference>
<dbReference type="EMBL" id="FWWZ01000001">
    <property type="protein sequence ID" value="SMC09534.1"/>
    <property type="molecule type" value="Genomic_DNA"/>
</dbReference>
<keyword evidence="5" id="KW-0808">Transferase</keyword>
<dbReference type="InterPro" id="IPR004095">
    <property type="entry name" value="TGS"/>
</dbReference>
<dbReference type="InterPro" id="IPR012675">
    <property type="entry name" value="Beta-grasp_dom_sf"/>
</dbReference>
<dbReference type="SUPFAM" id="SSF109604">
    <property type="entry name" value="HD-domain/PDEase-like"/>
    <property type="match status" value="1"/>
</dbReference>
<feature type="domain" description="HD" evidence="3">
    <location>
        <begin position="53"/>
        <end position="160"/>
    </location>
</feature>
<evidence type="ECO:0000259" key="2">
    <source>
        <dbReference type="PROSITE" id="PS51671"/>
    </source>
</evidence>
<dbReference type="SUPFAM" id="SSF81271">
    <property type="entry name" value="TGS-like"/>
    <property type="match status" value="1"/>
</dbReference>
<dbReference type="PANTHER" id="PTHR21262:SF36">
    <property type="entry name" value="BIFUNCTIONAL (P)PPGPP SYNTHASE_HYDROLASE SPOT"/>
    <property type="match status" value="1"/>
</dbReference>
<dbReference type="Pfam" id="PF04607">
    <property type="entry name" value="RelA_SpoT"/>
    <property type="match status" value="1"/>
</dbReference>
<keyword evidence="6" id="KW-1185">Reference proteome</keyword>
<dbReference type="CDD" id="cd00077">
    <property type="entry name" value="HDc"/>
    <property type="match status" value="1"/>
</dbReference>
<dbReference type="GO" id="GO:0015969">
    <property type="term" value="P:guanosine tetraphosphate metabolic process"/>
    <property type="evidence" value="ECO:0007669"/>
    <property type="project" value="InterPro"/>
</dbReference>
<dbReference type="CDD" id="cd05399">
    <property type="entry name" value="NT_Rel-Spo_like"/>
    <property type="match status" value="1"/>
</dbReference>
<dbReference type="Pfam" id="PF02824">
    <property type="entry name" value="TGS"/>
    <property type="match status" value="1"/>
</dbReference>
<dbReference type="GO" id="GO:0008728">
    <property type="term" value="F:GTP diphosphokinase activity"/>
    <property type="evidence" value="ECO:0007669"/>
    <property type="project" value="TreeGrafter"/>
</dbReference>
<organism evidence="5 6">
    <name type="scientific">Nitratiruptor tergarcus DSM 16512</name>
    <dbReference type="NCBI Taxonomy" id="1069081"/>
    <lineage>
        <taxon>Bacteria</taxon>
        <taxon>Pseudomonadati</taxon>
        <taxon>Campylobacterota</taxon>
        <taxon>Epsilonproteobacteria</taxon>
        <taxon>Nautiliales</taxon>
        <taxon>Nitratiruptoraceae</taxon>
        <taxon>Nitratiruptor</taxon>
    </lineage>
</organism>
<dbReference type="AlphaFoldDB" id="A0A1W1WTB1"/>
<dbReference type="GO" id="GO:0005886">
    <property type="term" value="C:plasma membrane"/>
    <property type="evidence" value="ECO:0007669"/>
    <property type="project" value="TreeGrafter"/>
</dbReference>
<evidence type="ECO:0000259" key="4">
    <source>
        <dbReference type="PROSITE" id="PS51880"/>
    </source>
</evidence>
<dbReference type="InterPro" id="IPR043519">
    <property type="entry name" value="NT_sf"/>
</dbReference>
<dbReference type="GO" id="GO:0016301">
    <property type="term" value="F:kinase activity"/>
    <property type="evidence" value="ECO:0007669"/>
    <property type="project" value="UniProtKB-KW"/>
</dbReference>
<accession>A0A1W1WTB1</accession>
<dbReference type="InterPro" id="IPR033655">
    <property type="entry name" value="TGS_RelA/SpoT"/>
</dbReference>
<protein>
    <submittedName>
        <fullName evidence="5">GTP pyrophosphokinase</fullName>
    </submittedName>
</protein>
<feature type="domain" description="ACT" evidence="2">
    <location>
        <begin position="637"/>
        <end position="714"/>
    </location>
</feature>
<dbReference type="InterPro" id="IPR003607">
    <property type="entry name" value="HD/PDEase_dom"/>
</dbReference>
<feature type="domain" description="TGS" evidence="4">
    <location>
        <begin position="393"/>
        <end position="456"/>
    </location>
</feature>
<dbReference type="SMART" id="SM00954">
    <property type="entry name" value="RelA_SpoT"/>
    <property type="match status" value="1"/>
</dbReference>
<dbReference type="SMART" id="SM00471">
    <property type="entry name" value="HDc"/>
    <property type="match status" value="1"/>
</dbReference>
<proteinExistence type="inferred from homology"/>
<dbReference type="OrthoDB" id="9805041at2"/>